<dbReference type="InterPro" id="IPR036477">
    <property type="entry name" value="Formyl_transf_N_sf"/>
</dbReference>
<evidence type="ECO:0000256" key="1">
    <source>
        <dbReference type="ARBA" id="ARBA00022651"/>
    </source>
</evidence>
<accession>A0A495DSQ2</accession>
<dbReference type="AlphaFoldDB" id="A0A495DSQ2"/>
<reference evidence="4 5" key="1">
    <citation type="submission" date="2018-10" db="EMBL/GenBank/DDBJ databases">
        <title>Genomic Encyclopedia of Archaeal and Bacterial Type Strains, Phase II (KMG-II): from individual species to whole genera.</title>
        <authorList>
            <person name="Goeker M."/>
        </authorList>
    </citation>
    <scope>NUCLEOTIDE SEQUENCE [LARGE SCALE GENOMIC DNA]</scope>
    <source>
        <strain evidence="4 5">DSM 25230</strain>
    </source>
</reference>
<keyword evidence="1" id="KW-0858">Xylan degradation</keyword>
<evidence type="ECO:0000313" key="4">
    <source>
        <dbReference type="EMBL" id="RKR07170.1"/>
    </source>
</evidence>
<gene>
    <name evidence="4" type="ORF">CLV91_3155</name>
</gene>
<evidence type="ECO:0000259" key="3">
    <source>
        <dbReference type="Pfam" id="PF24793"/>
    </source>
</evidence>
<dbReference type="GO" id="GO:0045493">
    <property type="term" value="P:xylan catabolic process"/>
    <property type="evidence" value="ECO:0007669"/>
    <property type="project" value="UniProtKB-KW"/>
</dbReference>
<sequence>MNNKLRVALLIDDFNVPYWKYKVVEDIINSNHSKVVLSIKINNKTNTSLNSFSLYNLFCKIENVLFKKNIVAFTIQSLKNIIGDNILSLECEFINLKTYFNSDDITKIKQQNIDVILSLSDSKVGGDILNVPKNGLWSYHHGDYNVHRGGPSGVWEVIENWKETGTSFLKIMENQEDNLILYQSYSTTNELSINRSKNNYFLNAISIAPRVLKKLYNLGEIEFKKDIQKKNLIPNFYYNNKKNPPSNFQMIKGISMLYFKFIKKKINSIFFFEQWILLYNFRNNNSISKSFYQFKRLLPPKGRIWGDPFIHFKNEIYYIFFEDMSIKENIGKISVIEINEKGEHTNPQIIIDEKYHLSYPFLIEEKDTLYMIPESGMNRTIDIYKCVDYPYKWEYLKNLMNNINAKDTTVFKYNGLFWLFTILQEQKGASTQEELSLFYSNDLFTENWYPHIQNPIVSDIKKARPAGNIFIHNNRIYRPAQDCSIHYGYGMRIMEIISLTKENYEEKEVQSIHPNWAKDLISTHTINHLNKLTVIDAVIKRRK</sequence>
<dbReference type="EMBL" id="RBIQ01000012">
    <property type="protein sequence ID" value="RKR07170.1"/>
    <property type="molecule type" value="Genomic_DNA"/>
</dbReference>
<keyword evidence="1" id="KW-0624">Polysaccharide degradation</keyword>
<dbReference type="OrthoDB" id="3771157at2"/>
<dbReference type="RefSeq" id="WP_121069145.1">
    <property type="nucleotide sequence ID" value="NZ_RBIQ01000012.1"/>
</dbReference>
<dbReference type="SUPFAM" id="SSF75005">
    <property type="entry name" value="Arabinanase/levansucrase/invertase"/>
    <property type="match status" value="1"/>
</dbReference>
<dbReference type="Pfam" id="PF24793">
    <property type="entry name" value="GINT1_N"/>
    <property type="match status" value="1"/>
</dbReference>
<proteinExistence type="predicted"/>
<comment type="caution">
    <text evidence="4">The sequence shown here is derived from an EMBL/GenBank/DDBJ whole genome shotgun (WGS) entry which is preliminary data.</text>
</comment>
<dbReference type="SUPFAM" id="SSF53328">
    <property type="entry name" value="Formyltransferase"/>
    <property type="match status" value="1"/>
</dbReference>
<evidence type="ECO:0000256" key="2">
    <source>
        <dbReference type="ARBA" id="ARBA00023277"/>
    </source>
</evidence>
<feature type="domain" description="Glucosamine inositolphosphorylceramide transferase 1 N-terminal" evidence="3">
    <location>
        <begin position="306"/>
        <end position="512"/>
    </location>
</feature>
<dbReference type="Proteomes" id="UP000269412">
    <property type="component" value="Unassembled WGS sequence"/>
</dbReference>
<keyword evidence="2" id="KW-0119">Carbohydrate metabolism</keyword>
<dbReference type="InterPro" id="IPR023296">
    <property type="entry name" value="Glyco_hydro_beta-prop_sf"/>
</dbReference>
<dbReference type="PANTHER" id="PTHR43772:SF2">
    <property type="entry name" value="PUTATIVE (AFU_ORTHOLOGUE AFUA_2G04480)-RELATED"/>
    <property type="match status" value="1"/>
</dbReference>
<keyword evidence="5" id="KW-1185">Reference proteome</keyword>
<name>A0A495DSQ2_9FLAO</name>
<dbReference type="InterPro" id="IPR052176">
    <property type="entry name" value="Glycosyl_Hydrlase_43_Enz"/>
</dbReference>
<organism evidence="4 5">
    <name type="scientific">Maribacter vaceletii</name>
    <dbReference type="NCBI Taxonomy" id="1206816"/>
    <lineage>
        <taxon>Bacteria</taxon>
        <taxon>Pseudomonadati</taxon>
        <taxon>Bacteroidota</taxon>
        <taxon>Flavobacteriia</taxon>
        <taxon>Flavobacteriales</taxon>
        <taxon>Flavobacteriaceae</taxon>
        <taxon>Maribacter</taxon>
    </lineage>
</organism>
<protein>
    <recommendedName>
        <fullName evidence="3">Glucosamine inositolphosphorylceramide transferase 1 N-terminal domain-containing protein</fullName>
    </recommendedName>
</protein>
<dbReference type="PANTHER" id="PTHR43772">
    <property type="entry name" value="ENDO-1,4-BETA-XYLANASE"/>
    <property type="match status" value="1"/>
</dbReference>
<evidence type="ECO:0000313" key="5">
    <source>
        <dbReference type="Proteomes" id="UP000269412"/>
    </source>
</evidence>
<dbReference type="InterPro" id="IPR056442">
    <property type="entry name" value="GINT1_N"/>
</dbReference>